<organism evidence="6 7">
    <name type="scientific">Cyprinus carpio</name>
    <name type="common">Common carp</name>
    <dbReference type="NCBI Taxonomy" id="7962"/>
    <lineage>
        <taxon>Eukaryota</taxon>
        <taxon>Metazoa</taxon>
        <taxon>Chordata</taxon>
        <taxon>Craniata</taxon>
        <taxon>Vertebrata</taxon>
        <taxon>Euteleostomi</taxon>
        <taxon>Actinopterygii</taxon>
        <taxon>Neopterygii</taxon>
        <taxon>Teleostei</taxon>
        <taxon>Ostariophysi</taxon>
        <taxon>Cypriniformes</taxon>
        <taxon>Cyprinidae</taxon>
        <taxon>Cyprininae</taxon>
        <taxon>Cyprinus</taxon>
    </lineage>
</organism>
<evidence type="ECO:0000313" key="7">
    <source>
        <dbReference type="Proteomes" id="UP000694427"/>
    </source>
</evidence>
<dbReference type="AlphaFoldDB" id="A0A8C1GTY7"/>
<dbReference type="Ensembl" id="ENSCCRT00010015079.1">
    <property type="protein sequence ID" value="ENSCCRP00010013815.1"/>
    <property type="gene ID" value="ENSCCRG00010005950.1"/>
</dbReference>
<dbReference type="SUPFAM" id="SSF56784">
    <property type="entry name" value="HAD-like"/>
    <property type="match status" value="1"/>
</dbReference>
<sequence length="272" mass="29772">MIPKTLKLAVMASRRALKAVLIDLSGTLHIEDAAVPGAQEALARLRQAPVTVKFVTNTTKECKRTLFERLRRLNFDLQEQEIFTSLTAARNLLEQRAVRPLLLVEDSALEDFTGLETSDPNAVVIGLAPDHFNYQTLNKAFRLILDGAPLIAIHKARYYKRKDGLALGPGPFVTGLEYATDTQATVVGKPEKGFFLEALRDLNCSPEEAVMIGDDARDDVGGAQNAGMLGILVKTGKYRPGDEGKINPPPHLMCDSFPEAVNHILENLLGSK</sequence>
<dbReference type="CDD" id="cd07509">
    <property type="entry name" value="HAD_PPase"/>
    <property type="match status" value="1"/>
</dbReference>
<dbReference type="SFLD" id="SFLDG01139">
    <property type="entry name" value="C2.A:_Pyridoxal_Phosphate_Phos"/>
    <property type="match status" value="1"/>
</dbReference>
<dbReference type="InterPro" id="IPR036412">
    <property type="entry name" value="HAD-like_sf"/>
</dbReference>
<name>A0A8C1GTY7_CYPCA</name>
<evidence type="ECO:0000256" key="3">
    <source>
        <dbReference type="ARBA" id="ARBA00022723"/>
    </source>
</evidence>
<reference evidence="6" key="1">
    <citation type="submission" date="2025-08" db="UniProtKB">
        <authorList>
            <consortium name="Ensembl"/>
        </authorList>
    </citation>
    <scope>IDENTIFICATION</scope>
</reference>
<dbReference type="Pfam" id="PF13344">
    <property type="entry name" value="Hydrolase_6"/>
    <property type="match status" value="1"/>
</dbReference>
<protein>
    <recommendedName>
        <fullName evidence="5">Haloacid dehalogenase-like hydrolase domain-containing protein 2</fullName>
    </recommendedName>
</protein>
<dbReference type="GO" id="GO:0016791">
    <property type="term" value="F:phosphatase activity"/>
    <property type="evidence" value="ECO:0007669"/>
    <property type="project" value="InterPro"/>
</dbReference>
<evidence type="ECO:0000256" key="5">
    <source>
        <dbReference type="ARBA" id="ARBA00039666"/>
    </source>
</evidence>
<evidence type="ECO:0000256" key="2">
    <source>
        <dbReference type="ARBA" id="ARBA00007958"/>
    </source>
</evidence>
<dbReference type="FunFam" id="3.40.50.1000:FF:000060">
    <property type="entry name" value="Haloacid dehalogenase-like hydrolase domain-containing protein 2"/>
    <property type="match status" value="1"/>
</dbReference>
<dbReference type="InterPro" id="IPR006355">
    <property type="entry name" value="LHPP/HDHD2"/>
</dbReference>
<keyword evidence="4" id="KW-0460">Magnesium</keyword>
<dbReference type="InterPro" id="IPR023214">
    <property type="entry name" value="HAD_sf"/>
</dbReference>
<dbReference type="InterPro" id="IPR006357">
    <property type="entry name" value="HAD-SF_hydro_IIA"/>
</dbReference>
<dbReference type="Proteomes" id="UP000694427">
    <property type="component" value="Unplaced"/>
</dbReference>
<dbReference type="NCBIfam" id="TIGR01458">
    <property type="entry name" value="HAD-SF-IIA-hyp3"/>
    <property type="match status" value="1"/>
</dbReference>
<keyword evidence="3" id="KW-0479">Metal-binding</keyword>
<dbReference type="NCBIfam" id="TIGR01460">
    <property type="entry name" value="HAD-SF-IIA"/>
    <property type="match status" value="1"/>
</dbReference>
<dbReference type="Gene3D" id="3.40.50.1000">
    <property type="entry name" value="HAD superfamily/HAD-like"/>
    <property type="match status" value="2"/>
</dbReference>
<dbReference type="Pfam" id="PF13242">
    <property type="entry name" value="Hydrolase_like"/>
    <property type="match status" value="1"/>
</dbReference>
<accession>A0A8C1GTY7</accession>
<dbReference type="PANTHER" id="PTHR19288:SF46">
    <property type="entry name" value="HALOACID DEHALOGENASE-LIKE HYDROLASE DOMAIN-CONTAINING PROTEIN 2"/>
    <property type="match status" value="1"/>
</dbReference>
<comment type="similarity">
    <text evidence="2">Belongs to the HAD-like hydrolase superfamily.</text>
</comment>
<dbReference type="SFLD" id="SFLDS00003">
    <property type="entry name" value="Haloacid_Dehalogenase"/>
    <property type="match status" value="1"/>
</dbReference>
<dbReference type="PANTHER" id="PTHR19288">
    <property type="entry name" value="4-NITROPHENYLPHOSPHATASE-RELATED"/>
    <property type="match status" value="1"/>
</dbReference>
<proteinExistence type="inferred from homology"/>
<reference evidence="6" key="2">
    <citation type="submission" date="2025-09" db="UniProtKB">
        <authorList>
            <consortium name="Ensembl"/>
        </authorList>
    </citation>
    <scope>IDENTIFICATION</scope>
</reference>
<comment type="cofactor">
    <cofactor evidence="1">
        <name>Mg(2+)</name>
        <dbReference type="ChEBI" id="CHEBI:18420"/>
    </cofactor>
</comment>
<evidence type="ECO:0000256" key="4">
    <source>
        <dbReference type="ARBA" id="ARBA00022842"/>
    </source>
</evidence>
<dbReference type="GO" id="GO:0046872">
    <property type="term" value="F:metal ion binding"/>
    <property type="evidence" value="ECO:0007669"/>
    <property type="project" value="UniProtKB-KW"/>
</dbReference>
<evidence type="ECO:0000313" key="6">
    <source>
        <dbReference type="Ensembl" id="ENSCCRP00010013815.1"/>
    </source>
</evidence>
<keyword evidence="7" id="KW-1185">Reference proteome</keyword>
<dbReference type="GO" id="GO:0005737">
    <property type="term" value="C:cytoplasm"/>
    <property type="evidence" value="ECO:0007669"/>
    <property type="project" value="TreeGrafter"/>
</dbReference>
<evidence type="ECO:0000256" key="1">
    <source>
        <dbReference type="ARBA" id="ARBA00001946"/>
    </source>
</evidence>